<dbReference type="EMBL" id="UGTM01000001">
    <property type="protein sequence ID" value="SUB87158.1"/>
    <property type="molecule type" value="Genomic_DNA"/>
</dbReference>
<accession>A0A379E371</accession>
<reference evidence="1 2" key="1">
    <citation type="submission" date="2018-06" db="EMBL/GenBank/DDBJ databases">
        <authorList>
            <consortium name="Pathogen Informatics"/>
            <person name="Doyle S."/>
        </authorList>
    </citation>
    <scope>NUCLEOTIDE SEQUENCE [LARGE SCALE GENOMIC DNA]</scope>
    <source>
        <strain evidence="1 2">NCTC13067</strain>
    </source>
</reference>
<sequence>MANNATNANIARNVLLPATPTKPIFLTLILKSFN</sequence>
<dbReference type="AlphaFoldDB" id="A0A379E371"/>
<evidence type="ECO:0000313" key="1">
    <source>
        <dbReference type="EMBL" id="SUB87158.1"/>
    </source>
</evidence>
<gene>
    <name evidence="1" type="ORF">NCTC13067_00823</name>
</gene>
<protein>
    <submittedName>
        <fullName evidence="1">Uncharacterized protein</fullName>
    </submittedName>
</protein>
<organism evidence="1 2">
    <name type="scientific">Prevotella denticola</name>
    <dbReference type="NCBI Taxonomy" id="28129"/>
    <lineage>
        <taxon>Bacteria</taxon>
        <taxon>Pseudomonadati</taxon>
        <taxon>Bacteroidota</taxon>
        <taxon>Bacteroidia</taxon>
        <taxon>Bacteroidales</taxon>
        <taxon>Prevotellaceae</taxon>
        <taxon>Prevotella</taxon>
    </lineage>
</organism>
<dbReference type="Proteomes" id="UP000255469">
    <property type="component" value="Unassembled WGS sequence"/>
</dbReference>
<proteinExistence type="predicted"/>
<name>A0A379E371_9BACT</name>
<evidence type="ECO:0000313" key="2">
    <source>
        <dbReference type="Proteomes" id="UP000255469"/>
    </source>
</evidence>